<dbReference type="SUPFAM" id="SSF109854">
    <property type="entry name" value="DinB/YfiT-like putative metalloenzymes"/>
    <property type="match status" value="1"/>
</dbReference>
<dbReference type="Gene3D" id="1.20.120.450">
    <property type="entry name" value="dinb family like domain"/>
    <property type="match status" value="1"/>
</dbReference>
<dbReference type="InterPro" id="IPR034660">
    <property type="entry name" value="DinB/YfiT-like"/>
</dbReference>
<gene>
    <name evidence="2" type="primary">nagL</name>
    <name evidence="2" type="ORF">GCM10009742_01620</name>
</gene>
<reference evidence="3" key="1">
    <citation type="journal article" date="2019" name="Int. J. Syst. Evol. Microbiol.">
        <title>The Global Catalogue of Microorganisms (GCM) 10K type strain sequencing project: providing services to taxonomists for standard genome sequencing and annotation.</title>
        <authorList>
            <consortium name="The Broad Institute Genomics Platform"/>
            <consortium name="The Broad Institute Genome Sequencing Center for Infectious Disease"/>
            <person name="Wu L."/>
            <person name="Ma J."/>
        </authorList>
    </citation>
    <scope>NUCLEOTIDE SEQUENCE [LARGE SCALE GENOMIC DNA]</scope>
    <source>
        <strain evidence="3">JCM 14304</strain>
    </source>
</reference>
<evidence type="ECO:0000259" key="1">
    <source>
        <dbReference type="Pfam" id="PF11716"/>
    </source>
</evidence>
<evidence type="ECO:0000313" key="3">
    <source>
        <dbReference type="Proteomes" id="UP001500190"/>
    </source>
</evidence>
<sequence>MGYVPSMDRVLDWIDEGTALCRGALADLEAPSLLPGWSRRHVAAHLALNAEALGNLVHWARTGEERHMYPSADARNADIEQASTRAADELRSWFDEACAVLRDSMATLTDAQWQTQVLTSRGAPIPATEVPWMRSREVMIHAVDLGAGVTFADLPDDFLTRLCDDIRGSRGDVPEVHGPLAELAAYLSGRPYADVTRPDGTPAEPLSPWL</sequence>
<protein>
    <submittedName>
        <fullName evidence="2">Mycothiol-dependent maleylpyruvate isomerase NagL</fullName>
    </submittedName>
</protein>
<dbReference type="Pfam" id="PF11716">
    <property type="entry name" value="MDMPI_N"/>
    <property type="match status" value="1"/>
</dbReference>
<keyword evidence="3" id="KW-1185">Reference proteome</keyword>
<dbReference type="GO" id="GO:0016853">
    <property type="term" value="F:isomerase activity"/>
    <property type="evidence" value="ECO:0007669"/>
    <property type="project" value="UniProtKB-KW"/>
</dbReference>
<dbReference type="InterPro" id="IPR017517">
    <property type="entry name" value="Maleyloyr_isom"/>
</dbReference>
<dbReference type="EMBL" id="BAAAND010000001">
    <property type="protein sequence ID" value="GAA1564111.1"/>
    <property type="molecule type" value="Genomic_DNA"/>
</dbReference>
<keyword evidence="2" id="KW-0413">Isomerase</keyword>
<evidence type="ECO:0000313" key="2">
    <source>
        <dbReference type="EMBL" id="GAA1564111.1"/>
    </source>
</evidence>
<proteinExistence type="predicted"/>
<feature type="domain" description="Mycothiol-dependent maleylpyruvate isomerase metal-binding" evidence="1">
    <location>
        <begin position="18"/>
        <end position="145"/>
    </location>
</feature>
<comment type="caution">
    <text evidence="2">The sequence shown here is derived from an EMBL/GenBank/DDBJ whole genome shotgun (WGS) entry which is preliminary data.</text>
</comment>
<dbReference type="NCBIfam" id="TIGR03083">
    <property type="entry name" value="maleylpyruvate isomerase family mycothiol-dependent enzyme"/>
    <property type="match status" value="1"/>
</dbReference>
<dbReference type="InterPro" id="IPR024344">
    <property type="entry name" value="MDMPI_metal-binding"/>
</dbReference>
<dbReference type="Proteomes" id="UP001500190">
    <property type="component" value="Unassembled WGS sequence"/>
</dbReference>
<accession>A0ABP4NMA9</accession>
<organism evidence="2 3">
    <name type="scientific">Kribbella karoonensis</name>
    <dbReference type="NCBI Taxonomy" id="324851"/>
    <lineage>
        <taxon>Bacteria</taxon>
        <taxon>Bacillati</taxon>
        <taxon>Actinomycetota</taxon>
        <taxon>Actinomycetes</taxon>
        <taxon>Propionibacteriales</taxon>
        <taxon>Kribbellaceae</taxon>
        <taxon>Kribbella</taxon>
    </lineage>
</organism>
<name>A0ABP4NMA9_9ACTN</name>